<evidence type="ECO:0000313" key="3">
    <source>
        <dbReference type="Proteomes" id="UP000018719"/>
    </source>
</evidence>
<dbReference type="AlphaFoldDB" id="V6HCF5"/>
<protein>
    <submittedName>
        <fullName evidence="2">Uncharacterized protein</fullName>
    </submittedName>
</protein>
<dbReference type="EMBL" id="AHMM02000017">
    <property type="protein sequence ID" value="EQA36533.1"/>
    <property type="molecule type" value="Genomic_DNA"/>
</dbReference>
<organism evidence="2 3">
    <name type="scientific">Leptospira inadai serovar Lyme str. 10</name>
    <dbReference type="NCBI Taxonomy" id="1049790"/>
    <lineage>
        <taxon>Bacteria</taxon>
        <taxon>Pseudomonadati</taxon>
        <taxon>Spirochaetota</taxon>
        <taxon>Spirochaetia</taxon>
        <taxon>Leptospirales</taxon>
        <taxon>Leptospiraceae</taxon>
        <taxon>Leptospira</taxon>
    </lineage>
</organism>
<dbReference type="Proteomes" id="UP000018719">
    <property type="component" value="Unassembled WGS sequence"/>
</dbReference>
<gene>
    <name evidence="2" type="ORF">LEP1GSC047_2845</name>
</gene>
<feature type="region of interest" description="Disordered" evidence="1">
    <location>
        <begin position="19"/>
        <end position="51"/>
    </location>
</feature>
<feature type="compositionally biased region" description="Basic and acidic residues" evidence="1">
    <location>
        <begin position="21"/>
        <end position="31"/>
    </location>
</feature>
<evidence type="ECO:0000313" key="2">
    <source>
        <dbReference type="EMBL" id="EQA36533.1"/>
    </source>
</evidence>
<evidence type="ECO:0000256" key="1">
    <source>
        <dbReference type="SAM" id="MobiDB-lite"/>
    </source>
</evidence>
<reference evidence="2 3" key="1">
    <citation type="submission" date="2013-05" db="EMBL/GenBank/DDBJ databases">
        <authorList>
            <person name="Harkins D.M."/>
            <person name="Durkin A.S."/>
            <person name="Brinkac L.M."/>
            <person name="Haft D.H."/>
            <person name="Selengut J.D."/>
            <person name="Sanka R."/>
            <person name="DePew J."/>
            <person name="Purushe J."/>
            <person name="Hartskeerl R.A."/>
            <person name="Ahmed A."/>
            <person name="van der Linden H."/>
            <person name="Goris M.G.A."/>
            <person name="Vinetz J.M."/>
            <person name="Sutton G.G."/>
            <person name="Nierman W.C."/>
            <person name="Fouts D.E."/>
        </authorList>
    </citation>
    <scope>NUCLEOTIDE SEQUENCE [LARGE SCALE GENOMIC DNA]</scope>
    <source>
        <strain evidence="2 3">10</strain>
    </source>
</reference>
<sequence length="51" mass="5646">MEGETDGLVLIFTIDSIESSTRSRERNREEGSSEFSIIPLAPEHGGRIGRI</sequence>
<accession>V6HCF5</accession>
<dbReference type="STRING" id="1049790.LEP1GSC047_2845"/>
<proteinExistence type="predicted"/>
<name>V6HCF5_9LEPT</name>
<comment type="caution">
    <text evidence="2">The sequence shown here is derived from an EMBL/GenBank/DDBJ whole genome shotgun (WGS) entry which is preliminary data.</text>
</comment>